<dbReference type="Proteomes" id="UP000295252">
    <property type="component" value="Unassembled WGS sequence"/>
</dbReference>
<proteinExistence type="predicted"/>
<dbReference type="GO" id="GO:0003723">
    <property type="term" value="F:RNA binding"/>
    <property type="evidence" value="ECO:0007669"/>
    <property type="project" value="InterPro"/>
</dbReference>
<dbReference type="AlphaFoldDB" id="A0A068UVA2"/>
<gene>
    <name evidence="3" type="ORF">GSCOC_T00036080001</name>
</gene>
<dbReference type="Gene3D" id="1.25.40.10">
    <property type="entry name" value="Tetratricopeptide repeat domain"/>
    <property type="match status" value="6"/>
</dbReference>
<dbReference type="STRING" id="49390.A0A068UVA2"/>
<dbReference type="EMBL" id="HG739151">
    <property type="protein sequence ID" value="CDP12485.1"/>
    <property type="molecule type" value="Genomic_DNA"/>
</dbReference>
<dbReference type="Pfam" id="PF20431">
    <property type="entry name" value="E_motif"/>
    <property type="match status" value="1"/>
</dbReference>
<feature type="repeat" description="PPR" evidence="2">
    <location>
        <begin position="412"/>
        <end position="446"/>
    </location>
</feature>
<evidence type="ECO:0000256" key="1">
    <source>
        <dbReference type="ARBA" id="ARBA00022737"/>
    </source>
</evidence>
<organism evidence="3 4">
    <name type="scientific">Coffea canephora</name>
    <name type="common">Robusta coffee</name>
    <dbReference type="NCBI Taxonomy" id="49390"/>
    <lineage>
        <taxon>Eukaryota</taxon>
        <taxon>Viridiplantae</taxon>
        <taxon>Streptophyta</taxon>
        <taxon>Embryophyta</taxon>
        <taxon>Tracheophyta</taxon>
        <taxon>Spermatophyta</taxon>
        <taxon>Magnoliopsida</taxon>
        <taxon>eudicotyledons</taxon>
        <taxon>Gunneridae</taxon>
        <taxon>Pentapetalae</taxon>
        <taxon>asterids</taxon>
        <taxon>lamiids</taxon>
        <taxon>Gentianales</taxon>
        <taxon>Rubiaceae</taxon>
        <taxon>Ixoroideae</taxon>
        <taxon>Gardenieae complex</taxon>
        <taxon>Bertiereae - Coffeeae clade</taxon>
        <taxon>Coffeeae</taxon>
        <taxon>Coffea</taxon>
    </lineage>
</organism>
<evidence type="ECO:0000313" key="4">
    <source>
        <dbReference type="Proteomes" id="UP000295252"/>
    </source>
</evidence>
<keyword evidence="4" id="KW-1185">Reference proteome</keyword>
<keyword evidence="1" id="KW-0677">Repeat</keyword>
<feature type="repeat" description="PPR" evidence="2">
    <location>
        <begin position="280"/>
        <end position="314"/>
    </location>
</feature>
<dbReference type="PANTHER" id="PTHR47926">
    <property type="entry name" value="PENTATRICOPEPTIDE REPEAT-CONTAINING PROTEIN"/>
    <property type="match status" value="1"/>
</dbReference>
<dbReference type="Pfam" id="PF01535">
    <property type="entry name" value="PPR"/>
    <property type="match status" value="6"/>
</dbReference>
<protein>
    <submittedName>
        <fullName evidence="3">DH200=94 genomic scaffold, scaffold_67</fullName>
    </submittedName>
</protein>
<dbReference type="FunFam" id="1.25.40.10:FF:000090">
    <property type="entry name" value="Pentatricopeptide repeat-containing protein, chloroplastic"/>
    <property type="match status" value="1"/>
</dbReference>
<feature type="repeat" description="PPR" evidence="2">
    <location>
        <begin position="86"/>
        <end position="120"/>
    </location>
</feature>
<dbReference type="GO" id="GO:0009451">
    <property type="term" value="P:RNA modification"/>
    <property type="evidence" value="ECO:0007669"/>
    <property type="project" value="InterPro"/>
</dbReference>
<dbReference type="PhylomeDB" id="A0A068UVA2"/>
<evidence type="ECO:0000256" key="2">
    <source>
        <dbReference type="PROSITE-ProRule" id="PRU00708"/>
    </source>
</evidence>
<feature type="repeat" description="PPR" evidence="2">
    <location>
        <begin position="513"/>
        <end position="547"/>
    </location>
</feature>
<dbReference type="PANTHER" id="PTHR47926:SF419">
    <property type="entry name" value="(WILD MALAYSIAN BANANA) HYPOTHETICAL PROTEIN"/>
    <property type="match status" value="1"/>
</dbReference>
<dbReference type="OMA" id="PNKSCFA"/>
<dbReference type="Gramene" id="CDP12485">
    <property type="protein sequence ID" value="CDP12485"/>
    <property type="gene ID" value="GSCOC_T00036080001"/>
</dbReference>
<dbReference type="InterPro" id="IPR046960">
    <property type="entry name" value="PPR_At4g14850-like_plant"/>
</dbReference>
<dbReference type="NCBIfam" id="TIGR00756">
    <property type="entry name" value="PPR"/>
    <property type="match status" value="6"/>
</dbReference>
<feature type="repeat" description="PPR" evidence="2">
    <location>
        <begin position="249"/>
        <end position="279"/>
    </location>
</feature>
<accession>A0A068UVA2</accession>
<dbReference type="InParanoid" id="A0A068UVA2"/>
<dbReference type="PROSITE" id="PS51375">
    <property type="entry name" value="PPR"/>
    <property type="match status" value="6"/>
</dbReference>
<dbReference type="InterPro" id="IPR046848">
    <property type="entry name" value="E_motif"/>
</dbReference>
<evidence type="ECO:0000313" key="3">
    <source>
        <dbReference type="EMBL" id="CDP12485.1"/>
    </source>
</evidence>
<dbReference type="Pfam" id="PF13041">
    <property type="entry name" value="PPR_2"/>
    <property type="match status" value="3"/>
</dbReference>
<dbReference type="OrthoDB" id="185373at2759"/>
<sequence>MKTVFKSVFAINSRKSFKAYMQRNLNLLKEISNQRLITQGTALHGHLIKKGISSEKYVAVKLLVMYLKCRKYGEINQMLKEFNGFNLVVYNCLIAANVEWGNLNEARRLFEEMPQRGEVTWTALVSGLLRYGRVDEALWYFERNPFRDVFSWTAMISGLVQNGLGLQAMKLFLRMLDSGVMPNNVTFTTFFKACADSADFGLGMSALALVVKVGFDESLPVCNSLISFSLKVGEINLARRIFDGMKERDVVSWTAILDAYVEMDSLEEARRIFDEMPERNEISWSAMIARYSQNGYAEDAVNLFHEMVQSGFRPNKSCFSCAISALASLEALQAGRNIHGHVIKIGIETDVFISSSLVDLYCKCKETGDGRRVFDLTKVKNVACWNSMVAGYSLNCQLEEARKLFDLIPCKNNVSWNCLIVGYLENEQFDKVTDLFNEMLLSGETPNKSTFSSVLRACSSLASLERGKVLHGKIVKHGFQYDIYVGTALISMYSKSGDIECSKQVFSRMPRKNEVSWAAMIQAFAENGFAEESLALFDEFEHSSSFAPNELILLAVLFSCSHCGLVDKGLHYFNSMEKIYGIKPTGRHYTCVVDMLSRSGRLSEAEKFITGMSCEHEVNAWVALLNGSRIYRDKIVAEKAAKKFSKMVEEKSEVYVMLSNVYASAGRWFDVLNTRKLMIEKGLYKGGGCSWIEERNHIHVFYCQDGTHIGSTEIYGVLQLLKSEM</sequence>
<feature type="repeat" description="PPR" evidence="2">
    <location>
        <begin position="148"/>
        <end position="182"/>
    </location>
</feature>
<dbReference type="Pfam" id="PF13812">
    <property type="entry name" value="PPR_3"/>
    <property type="match status" value="1"/>
</dbReference>
<reference evidence="4" key="1">
    <citation type="journal article" date="2014" name="Science">
        <title>The coffee genome provides insight into the convergent evolution of caffeine biosynthesis.</title>
        <authorList>
            <person name="Denoeud F."/>
            <person name="Carretero-Paulet L."/>
            <person name="Dereeper A."/>
            <person name="Droc G."/>
            <person name="Guyot R."/>
            <person name="Pietrella M."/>
            <person name="Zheng C."/>
            <person name="Alberti A."/>
            <person name="Anthony F."/>
            <person name="Aprea G."/>
            <person name="Aury J.M."/>
            <person name="Bento P."/>
            <person name="Bernard M."/>
            <person name="Bocs S."/>
            <person name="Campa C."/>
            <person name="Cenci A."/>
            <person name="Combes M.C."/>
            <person name="Crouzillat D."/>
            <person name="Da Silva C."/>
            <person name="Daddiego L."/>
            <person name="De Bellis F."/>
            <person name="Dussert S."/>
            <person name="Garsmeur O."/>
            <person name="Gayraud T."/>
            <person name="Guignon V."/>
            <person name="Jahn K."/>
            <person name="Jamilloux V."/>
            <person name="Joet T."/>
            <person name="Labadie K."/>
            <person name="Lan T."/>
            <person name="Leclercq J."/>
            <person name="Lepelley M."/>
            <person name="Leroy T."/>
            <person name="Li L.T."/>
            <person name="Librado P."/>
            <person name="Lopez L."/>
            <person name="Munoz A."/>
            <person name="Noel B."/>
            <person name="Pallavicini A."/>
            <person name="Perrotta G."/>
            <person name="Poncet V."/>
            <person name="Pot D."/>
            <person name="Priyono X."/>
            <person name="Rigoreau M."/>
            <person name="Rouard M."/>
            <person name="Rozas J."/>
            <person name="Tranchant-Dubreuil C."/>
            <person name="VanBuren R."/>
            <person name="Zhang Q."/>
            <person name="Andrade A.C."/>
            <person name="Argout X."/>
            <person name="Bertrand B."/>
            <person name="de Kochko A."/>
            <person name="Graziosi G."/>
            <person name="Henry R.J."/>
            <person name="Jayarama X."/>
            <person name="Ming R."/>
            <person name="Nagai C."/>
            <person name="Rounsley S."/>
            <person name="Sankoff D."/>
            <person name="Giuliano G."/>
            <person name="Albert V.A."/>
            <person name="Wincker P."/>
            <person name="Lashermes P."/>
        </authorList>
    </citation>
    <scope>NUCLEOTIDE SEQUENCE [LARGE SCALE GENOMIC DNA]</scope>
    <source>
        <strain evidence="4">cv. DH200-94</strain>
    </source>
</reference>
<name>A0A068UVA2_COFCA</name>
<dbReference type="InterPro" id="IPR011990">
    <property type="entry name" value="TPR-like_helical_dom_sf"/>
</dbReference>
<dbReference type="InterPro" id="IPR002885">
    <property type="entry name" value="PPR_rpt"/>
</dbReference>